<name>A0A914R3Z2_PAREQ</name>
<dbReference type="AlphaFoldDB" id="A0A914R3Z2"/>
<reference evidence="2" key="1">
    <citation type="submission" date="2022-11" db="UniProtKB">
        <authorList>
            <consortium name="WormBaseParasite"/>
        </authorList>
    </citation>
    <scope>IDENTIFICATION</scope>
</reference>
<dbReference type="Proteomes" id="UP000887564">
    <property type="component" value="Unplaced"/>
</dbReference>
<accession>A0A914R3Z2</accession>
<evidence type="ECO:0000313" key="2">
    <source>
        <dbReference type="WBParaSite" id="PEQ_0000132901-mRNA-1"/>
    </source>
</evidence>
<keyword evidence="1" id="KW-1185">Reference proteome</keyword>
<protein>
    <submittedName>
        <fullName evidence="2">Uncharacterized protein</fullName>
    </submittedName>
</protein>
<sequence length="133" mass="15203">MRPNNCTINVEIVLLQVLKYYSTILASVHSGDSQLENLDRRLLLPEWMRMCSIPLSIIAQRVFMLRMLLRLRVACSAKLHAIHGSMPLANFEVINDELDVSFPRTAPIAGKSKSLNLNAFRSYAYPREFNCSY</sequence>
<evidence type="ECO:0000313" key="1">
    <source>
        <dbReference type="Proteomes" id="UP000887564"/>
    </source>
</evidence>
<proteinExistence type="predicted"/>
<organism evidence="1 2">
    <name type="scientific">Parascaris equorum</name>
    <name type="common">Equine roundworm</name>
    <dbReference type="NCBI Taxonomy" id="6256"/>
    <lineage>
        <taxon>Eukaryota</taxon>
        <taxon>Metazoa</taxon>
        <taxon>Ecdysozoa</taxon>
        <taxon>Nematoda</taxon>
        <taxon>Chromadorea</taxon>
        <taxon>Rhabditida</taxon>
        <taxon>Spirurina</taxon>
        <taxon>Ascaridomorpha</taxon>
        <taxon>Ascaridoidea</taxon>
        <taxon>Ascarididae</taxon>
        <taxon>Parascaris</taxon>
    </lineage>
</organism>
<dbReference type="WBParaSite" id="PEQ_0000132901-mRNA-1">
    <property type="protein sequence ID" value="PEQ_0000132901-mRNA-1"/>
    <property type="gene ID" value="PEQ_0000132901"/>
</dbReference>